<evidence type="ECO:0000313" key="2">
    <source>
        <dbReference type="Proteomes" id="UP000192578"/>
    </source>
</evidence>
<keyword evidence="2" id="KW-1185">Reference proteome</keyword>
<organism evidence="1 2">
    <name type="scientific">Hypsibius exemplaris</name>
    <name type="common">Freshwater tardigrade</name>
    <dbReference type="NCBI Taxonomy" id="2072580"/>
    <lineage>
        <taxon>Eukaryota</taxon>
        <taxon>Metazoa</taxon>
        <taxon>Ecdysozoa</taxon>
        <taxon>Tardigrada</taxon>
        <taxon>Eutardigrada</taxon>
        <taxon>Parachela</taxon>
        <taxon>Hypsibioidea</taxon>
        <taxon>Hypsibiidae</taxon>
        <taxon>Hypsibius</taxon>
    </lineage>
</organism>
<protein>
    <submittedName>
        <fullName evidence="1">CAS1 domain-containing protein 1</fullName>
    </submittedName>
</protein>
<accession>A0A1W0WCI1</accession>
<dbReference type="Proteomes" id="UP000192578">
    <property type="component" value="Unassembled WGS sequence"/>
</dbReference>
<dbReference type="AlphaFoldDB" id="A0A1W0WCI1"/>
<comment type="caution">
    <text evidence="1">The sequence shown here is derived from an EMBL/GenBank/DDBJ whole genome shotgun (WGS) entry which is preliminary data.</text>
</comment>
<dbReference type="SUPFAM" id="SSF52266">
    <property type="entry name" value="SGNH hydrolase"/>
    <property type="match status" value="1"/>
</dbReference>
<gene>
    <name evidence="1" type="ORF">BV898_12847</name>
</gene>
<proteinExistence type="predicted"/>
<dbReference type="Gene3D" id="3.40.50.1110">
    <property type="entry name" value="SGNH hydrolase"/>
    <property type="match status" value="1"/>
</dbReference>
<name>A0A1W0WCI1_HYPEX</name>
<reference evidence="2" key="1">
    <citation type="submission" date="2017-01" db="EMBL/GenBank/DDBJ databases">
        <title>Comparative genomics of anhydrobiosis in the tardigrade Hypsibius dujardini.</title>
        <authorList>
            <person name="Yoshida Y."/>
            <person name="Koutsovoulos G."/>
            <person name="Laetsch D."/>
            <person name="Stevens L."/>
            <person name="Kumar S."/>
            <person name="Horikawa D."/>
            <person name="Ishino K."/>
            <person name="Komine S."/>
            <person name="Tomita M."/>
            <person name="Blaxter M."/>
            <person name="Arakawa K."/>
        </authorList>
    </citation>
    <scope>NUCLEOTIDE SEQUENCE [LARGE SCALE GENOMIC DNA]</scope>
    <source>
        <strain evidence="2">Z151</strain>
    </source>
</reference>
<dbReference type="EMBL" id="MTYJ01000134">
    <property type="protein sequence ID" value="OQV12926.1"/>
    <property type="molecule type" value="Genomic_DNA"/>
</dbReference>
<dbReference type="InterPro" id="IPR036514">
    <property type="entry name" value="SGNH_hydro_sf"/>
</dbReference>
<evidence type="ECO:0000313" key="1">
    <source>
        <dbReference type="EMBL" id="OQV12926.1"/>
    </source>
</evidence>
<sequence length="312" mass="35400">MWLLYLRHDWDVTTGSRDNPCGSLMSSGSFIGQEAGQVWRPDDCQMRIYSRQDLNFCMQTIKRSRNGNEANVVFAGDSRIRQLRDALFYELTGNDRDWLSNKNVTHIPSAYAKHSNNELLLRDSGVRIEFIWAAGLGDWNGKAAASLRKLAWRDAQRRPNLLVLGSGAWAIWECEKQNRSQSHCVSEYKKTFKLLLPTLTEIAKHTHVIWAPQLMVNESVWISTGRAFTNQNMKIYNNAIITVLDSTSNHGVIYWKSMQTISSLLNDSLDGLHFGPRAKYYDTQMLLNLLCNSVSGSFNNFGDNNCCTGSTS</sequence>
<dbReference type="OrthoDB" id="1932925at2759"/>